<protein>
    <submittedName>
        <fullName evidence="1">Uncharacterized protein</fullName>
    </submittedName>
</protein>
<reference evidence="1 2" key="1">
    <citation type="submission" date="2019-05" db="EMBL/GenBank/DDBJ databases">
        <title>Another draft genome of Portunus trituberculatus and its Hox gene families provides insights of decapod evolution.</title>
        <authorList>
            <person name="Jeong J.-H."/>
            <person name="Song I."/>
            <person name="Kim S."/>
            <person name="Choi T."/>
            <person name="Kim D."/>
            <person name="Ryu S."/>
            <person name="Kim W."/>
        </authorList>
    </citation>
    <scope>NUCLEOTIDE SEQUENCE [LARGE SCALE GENOMIC DNA]</scope>
    <source>
        <tissue evidence="1">Muscle</tissue>
    </source>
</reference>
<dbReference type="AlphaFoldDB" id="A0A5B7JGL7"/>
<comment type="caution">
    <text evidence="1">The sequence shown here is derived from an EMBL/GenBank/DDBJ whole genome shotgun (WGS) entry which is preliminary data.</text>
</comment>
<dbReference type="Proteomes" id="UP000324222">
    <property type="component" value="Unassembled WGS sequence"/>
</dbReference>
<dbReference type="EMBL" id="VSRR010090145">
    <property type="protein sequence ID" value="MPC92108.1"/>
    <property type="molecule type" value="Genomic_DNA"/>
</dbReference>
<accession>A0A5B7JGL7</accession>
<evidence type="ECO:0000313" key="1">
    <source>
        <dbReference type="EMBL" id="MPC92108.1"/>
    </source>
</evidence>
<sequence length="81" mass="8651">MKCNLDARAASLSLTGKSSVRRPKDLLSECICFNITWHTSDRTGSATIGESITCADLGSLSHAGQALTARKNINSLCRLVL</sequence>
<gene>
    <name evidence="1" type="ORF">E2C01_087180</name>
</gene>
<organism evidence="1 2">
    <name type="scientific">Portunus trituberculatus</name>
    <name type="common">Swimming crab</name>
    <name type="synonym">Neptunus trituberculatus</name>
    <dbReference type="NCBI Taxonomy" id="210409"/>
    <lineage>
        <taxon>Eukaryota</taxon>
        <taxon>Metazoa</taxon>
        <taxon>Ecdysozoa</taxon>
        <taxon>Arthropoda</taxon>
        <taxon>Crustacea</taxon>
        <taxon>Multicrustacea</taxon>
        <taxon>Malacostraca</taxon>
        <taxon>Eumalacostraca</taxon>
        <taxon>Eucarida</taxon>
        <taxon>Decapoda</taxon>
        <taxon>Pleocyemata</taxon>
        <taxon>Brachyura</taxon>
        <taxon>Eubrachyura</taxon>
        <taxon>Portunoidea</taxon>
        <taxon>Portunidae</taxon>
        <taxon>Portuninae</taxon>
        <taxon>Portunus</taxon>
    </lineage>
</organism>
<evidence type="ECO:0000313" key="2">
    <source>
        <dbReference type="Proteomes" id="UP000324222"/>
    </source>
</evidence>
<keyword evidence="2" id="KW-1185">Reference proteome</keyword>
<proteinExistence type="predicted"/>
<name>A0A5B7JGL7_PORTR</name>